<dbReference type="Proteomes" id="UP001373159">
    <property type="component" value="Unassembled WGS sequence"/>
</dbReference>
<dbReference type="EMBL" id="JBANBB010000001">
    <property type="protein sequence ID" value="MEK0305970.1"/>
    <property type="molecule type" value="Genomic_DNA"/>
</dbReference>
<dbReference type="RefSeq" id="WP_340486091.1">
    <property type="nucleotide sequence ID" value="NZ_JBANDZ010000001.1"/>
</dbReference>
<dbReference type="PANTHER" id="PTHR45982:SF1">
    <property type="entry name" value="REGULATOR OF CHROMOSOME CONDENSATION"/>
    <property type="match status" value="1"/>
</dbReference>
<name>A0ABU8ZL48_9BIFI</name>
<evidence type="ECO:0008006" key="3">
    <source>
        <dbReference type="Google" id="ProtNLM"/>
    </source>
</evidence>
<proteinExistence type="predicted"/>
<keyword evidence="2" id="KW-1185">Reference proteome</keyword>
<protein>
    <recommendedName>
        <fullName evidence="3">DUF11 domain-containing protein</fullName>
    </recommendedName>
</protein>
<comment type="caution">
    <text evidence="1">The sequence shown here is derived from an EMBL/GenBank/DDBJ whole genome shotgun (WGS) entry which is preliminary data.</text>
</comment>
<accession>A0ABU8ZL48</accession>
<reference evidence="1 2" key="1">
    <citation type="submission" date="2024-02" db="EMBL/GenBank/DDBJ databases">
        <title>Bifidobacterium honeyensis sp. nov., isolated from the comb honey.</title>
        <authorList>
            <person name="Liu W."/>
            <person name="Li Y."/>
        </authorList>
    </citation>
    <scope>NUCLEOTIDE SEQUENCE [LARGE SCALE GENOMIC DNA]</scope>
    <source>
        <strain evidence="1 2">IMAU50988</strain>
    </source>
</reference>
<dbReference type="InterPro" id="IPR009091">
    <property type="entry name" value="RCC1/BLIP-II"/>
</dbReference>
<dbReference type="PANTHER" id="PTHR45982">
    <property type="entry name" value="REGULATOR OF CHROMOSOME CONDENSATION"/>
    <property type="match status" value="1"/>
</dbReference>
<dbReference type="SUPFAM" id="SSF50985">
    <property type="entry name" value="RCC1/BLIP-II"/>
    <property type="match status" value="2"/>
</dbReference>
<dbReference type="InterPro" id="IPR051553">
    <property type="entry name" value="Ran_GTPase-activating"/>
</dbReference>
<gene>
    <name evidence="1" type="ORF">V8P97_00535</name>
</gene>
<evidence type="ECO:0000313" key="1">
    <source>
        <dbReference type="EMBL" id="MEK0305970.1"/>
    </source>
</evidence>
<dbReference type="Gene3D" id="2.130.10.30">
    <property type="entry name" value="Regulator of chromosome condensation 1/beta-lactamase-inhibitor protein II"/>
    <property type="match status" value="2"/>
</dbReference>
<organism evidence="1 2">
    <name type="scientific">Bifidobacterium favimelis</name>
    <dbReference type="NCBI Taxonomy" id="3122979"/>
    <lineage>
        <taxon>Bacteria</taxon>
        <taxon>Bacillati</taxon>
        <taxon>Actinomycetota</taxon>
        <taxon>Actinomycetes</taxon>
        <taxon>Bifidobacteriales</taxon>
        <taxon>Bifidobacteriaceae</taxon>
        <taxon>Bifidobacterium</taxon>
    </lineage>
</organism>
<sequence>MGSSLKMRESQSWRSLIVRAAVVVLTMAILLSVGLTRADAAYVSKSRVDVTTPIEDFGTGAGVRGTYALDDTVALDKAGNIWMWGYYSGGQKLTDTGINGSWTLKGAANKSKWEKNGAQVPKANGSFLGNYHQPGIVRGIGCVKEVAGSAYALMAVDCYGNIYGWGDNTQRGEKFTANAAITSQSGYEDETSLITGGVYGVYKDQTGAPEGIPNVVNQANPNESPATWKPIDGPGAPVGTYPGGDNTAKVIEAASNEYGFAYLKEDGTVWSVGFNPYGMRGAGKHNGANNGQWGSINSGGWPVGTDSGLAMSPTQVVFPGNEKITDLFPGYESYFAVTDRQKVYFWGRNFTGGAAMTTDQLAAVASDDESKPCTALGSAQQYYCFAPVEVPYLEQVISQNGGYVKGMGGYACGALLTKNGKLWTWGGAQNRKGMVEAPANKMNNANWREEPKVLNAPDMNGNMVTGEDVVDFNMEYYAGNFVKSDGTVWGWGRRNEGGVEASTRDQITWAVPFNTDSSPGLIWSPDEDPQHRKAVSVGGNKDGASLNLEDGSIYSWGDNGGGAAAGGRSGFDSGGDGNICLPGLVDATNPSKVLSCVSPLTDDANGKRYNVKDASASLGGTPRYVWPAYFVPLIQNVGKYITISRNAYPFEGKAVRKGDEIEYTVLIHNDRTSFENPTVTIRDTWGPDAVLKGPISAIYARHDRDLTKPVDVSDQFTTDSDGSGMTSKPLNLYPRNTLTVSFTVEVTGRSGGQVAGRSLVIDKAGSEIDSDATTNPIA</sequence>
<evidence type="ECO:0000313" key="2">
    <source>
        <dbReference type="Proteomes" id="UP001373159"/>
    </source>
</evidence>